<sequence>MKQRTALAGFYFALAAFLAAAGYGVVQLMQVAGMLHYPLGDRLIYSFSLAIAPPFLLAMLAFYDLLPAERRFWSHAALLFAQLYAAYVILMYVVQLATVIPASLNDPRDTILTVKPHSFFWTLDAIGYICLGISTFFAAFALNKKSDHPWLRRFLLANGLVVPLICVAYFYPHFSTLILLIGSPWLITAPGSMLLLALYFLKIHNSDIT</sequence>
<evidence type="ECO:0000256" key="1">
    <source>
        <dbReference type="SAM" id="Phobius"/>
    </source>
</evidence>
<dbReference type="EMBL" id="JANHOH010000017">
    <property type="protein sequence ID" value="MCQ6961577.1"/>
    <property type="molecule type" value="Genomic_DNA"/>
</dbReference>
<gene>
    <name evidence="2" type="ORF">NPE20_26630</name>
</gene>
<feature type="transmembrane region" description="Helical" evidence="1">
    <location>
        <begin position="45"/>
        <end position="66"/>
    </location>
</feature>
<feature type="transmembrane region" description="Helical" evidence="1">
    <location>
        <begin position="120"/>
        <end position="142"/>
    </location>
</feature>
<organism evidence="2 3">
    <name type="scientific">Mucilaginibacter aquariorum</name>
    <dbReference type="NCBI Taxonomy" id="2967225"/>
    <lineage>
        <taxon>Bacteria</taxon>
        <taxon>Pseudomonadati</taxon>
        <taxon>Bacteroidota</taxon>
        <taxon>Sphingobacteriia</taxon>
        <taxon>Sphingobacteriales</taxon>
        <taxon>Sphingobacteriaceae</taxon>
        <taxon>Mucilaginibacter</taxon>
    </lineage>
</organism>
<accession>A0ABT1TAB2</accession>
<keyword evidence="1" id="KW-0812">Transmembrane</keyword>
<name>A0ABT1TAB2_9SPHI</name>
<evidence type="ECO:0000313" key="2">
    <source>
        <dbReference type="EMBL" id="MCQ6961577.1"/>
    </source>
</evidence>
<feature type="transmembrane region" description="Helical" evidence="1">
    <location>
        <begin position="154"/>
        <end position="171"/>
    </location>
</feature>
<keyword evidence="1" id="KW-1133">Transmembrane helix</keyword>
<reference evidence="2 3" key="1">
    <citation type="submission" date="2022-07" db="EMBL/GenBank/DDBJ databases">
        <title>Mucilaginibacter sp. JC4.</title>
        <authorList>
            <person name="Le V."/>
            <person name="Ko S.-R."/>
            <person name="Ahn C.-Y."/>
            <person name="Oh H.-M."/>
        </authorList>
    </citation>
    <scope>NUCLEOTIDE SEQUENCE [LARGE SCALE GENOMIC DNA]</scope>
    <source>
        <strain evidence="2 3">JC4</strain>
    </source>
</reference>
<feature type="transmembrane region" description="Helical" evidence="1">
    <location>
        <begin position="78"/>
        <end position="100"/>
    </location>
</feature>
<keyword evidence="1" id="KW-0472">Membrane</keyword>
<keyword evidence="3" id="KW-1185">Reference proteome</keyword>
<evidence type="ECO:0000313" key="3">
    <source>
        <dbReference type="Proteomes" id="UP001204376"/>
    </source>
</evidence>
<dbReference type="Proteomes" id="UP001204376">
    <property type="component" value="Unassembled WGS sequence"/>
</dbReference>
<feature type="transmembrane region" description="Helical" evidence="1">
    <location>
        <begin position="177"/>
        <end position="201"/>
    </location>
</feature>
<evidence type="ECO:0008006" key="4">
    <source>
        <dbReference type="Google" id="ProtNLM"/>
    </source>
</evidence>
<dbReference type="RefSeq" id="WP_256541743.1">
    <property type="nucleotide sequence ID" value="NZ_JANHOH010000017.1"/>
</dbReference>
<proteinExistence type="predicted"/>
<comment type="caution">
    <text evidence="2">The sequence shown here is derived from an EMBL/GenBank/DDBJ whole genome shotgun (WGS) entry which is preliminary data.</text>
</comment>
<protein>
    <recommendedName>
        <fullName evidence="4">DUF4386 family protein</fullName>
    </recommendedName>
</protein>